<dbReference type="AlphaFoldDB" id="A0A8H5EZG4"/>
<feature type="compositionally biased region" description="Basic and acidic residues" evidence="1">
    <location>
        <begin position="175"/>
        <end position="185"/>
    </location>
</feature>
<feature type="region of interest" description="Disordered" evidence="1">
    <location>
        <begin position="1"/>
        <end position="91"/>
    </location>
</feature>
<evidence type="ECO:0000313" key="3">
    <source>
        <dbReference type="Proteomes" id="UP000567179"/>
    </source>
</evidence>
<comment type="caution">
    <text evidence="2">The sequence shown here is derived from an EMBL/GenBank/DDBJ whole genome shotgun (WGS) entry which is preliminary data.</text>
</comment>
<feature type="region of interest" description="Disordered" evidence="1">
    <location>
        <begin position="117"/>
        <end position="197"/>
    </location>
</feature>
<evidence type="ECO:0000313" key="2">
    <source>
        <dbReference type="EMBL" id="KAF5318041.1"/>
    </source>
</evidence>
<organism evidence="2 3">
    <name type="scientific">Psilocybe cf. subviscida</name>
    <dbReference type="NCBI Taxonomy" id="2480587"/>
    <lineage>
        <taxon>Eukaryota</taxon>
        <taxon>Fungi</taxon>
        <taxon>Dikarya</taxon>
        <taxon>Basidiomycota</taxon>
        <taxon>Agaricomycotina</taxon>
        <taxon>Agaricomycetes</taxon>
        <taxon>Agaricomycetidae</taxon>
        <taxon>Agaricales</taxon>
        <taxon>Agaricineae</taxon>
        <taxon>Strophariaceae</taxon>
        <taxon>Psilocybe</taxon>
    </lineage>
</organism>
<dbReference type="EMBL" id="JAACJJ010000031">
    <property type="protein sequence ID" value="KAF5318041.1"/>
    <property type="molecule type" value="Genomic_DNA"/>
</dbReference>
<gene>
    <name evidence="2" type="ORF">D9619_012025</name>
</gene>
<feature type="compositionally biased region" description="Basic and acidic residues" evidence="1">
    <location>
        <begin position="124"/>
        <end position="144"/>
    </location>
</feature>
<dbReference type="Proteomes" id="UP000567179">
    <property type="component" value="Unassembled WGS sequence"/>
</dbReference>
<protein>
    <submittedName>
        <fullName evidence="2">Uncharacterized protein</fullName>
    </submittedName>
</protein>
<name>A0A8H5EZG4_9AGAR</name>
<proteinExistence type="predicted"/>
<evidence type="ECO:0000256" key="1">
    <source>
        <dbReference type="SAM" id="MobiDB-lite"/>
    </source>
</evidence>
<keyword evidence="3" id="KW-1185">Reference proteome</keyword>
<feature type="compositionally biased region" description="Acidic residues" evidence="1">
    <location>
        <begin position="35"/>
        <end position="45"/>
    </location>
</feature>
<sequence length="197" mass="21655">MQRNPPTHATRPNIQPLDVESDAASNGTDLPFMGSEEESPNDEQTDLTVPDSDGTMWDQDEISSESDSDRPYHVGSDFELTEISQEDLDLPEEIATNPELMALYGFYNVVNEEFREASTASTRTQDRANVVEDENHIAGPRTDDNGPNSGDEADDEGEDENENEDEGEGGNVNDRQGHQAGDKAQLDTCSASKDKPY</sequence>
<feature type="compositionally biased region" description="Acidic residues" evidence="1">
    <location>
        <begin position="151"/>
        <end position="168"/>
    </location>
</feature>
<reference evidence="2 3" key="1">
    <citation type="journal article" date="2020" name="ISME J.">
        <title>Uncovering the hidden diversity of litter-decomposition mechanisms in mushroom-forming fungi.</title>
        <authorList>
            <person name="Floudas D."/>
            <person name="Bentzer J."/>
            <person name="Ahren D."/>
            <person name="Johansson T."/>
            <person name="Persson P."/>
            <person name="Tunlid A."/>
        </authorList>
    </citation>
    <scope>NUCLEOTIDE SEQUENCE [LARGE SCALE GENOMIC DNA]</scope>
    <source>
        <strain evidence="2 3">CBS 101986</strain>
    </source>
</reference>
<accession>A0A8H5EZG4</accession>
<feature type="compositionally biased region" description="Polar residues" evidence="1">
    <location>
        <begin position="1"/>
        <end position="13"/>
    </location>
</feature>